<dbReference type="OrthoDB" id="978436at2"/>
<dbReference type="Gene3D" id="2.60.40.4140">
    <property type="match status" value="1"/>
</dbReference>
<dbReference type="STRING" id="1334022.SAMN04487907_11327"/>
<accession>A0A1I1N8S7</accession>
<dbReference type="InterPro" id="IPR027829">
    <property type="entry name" value="DUF4625"/>
</dbReference>
<feature type="signal peptide" evidence="1">
    <location>
        <begin position="1"/>
        <end position="18"/>
    </location>
</feature>
<proteinExistence type="predicted"/>
<dbReference type="PROSITE" id="PS51257">
    <property type="entry name" value="PROKAR_LIPOPROTEIN"/>
    <property type="match status" value="1"/>
</dbReference>
<evidence type="ECO:0008006" key="4">
    <source>
        <dbReference type="Google" id="ProtNLM"/>
    </source>
</evidence>
<reference evidence="3" key="1">
    <citation type="submission" date="2016-10" db="EMBL/GenBank/DDBJ databases">
        <authorList>
            <person name="Varghese N."/>
            <person name="Submissions S."/>
        </authorList>
    </citation>
    <scope>NUCLEOTIDE SEQUENCE [LARGE SCALE GENOMIC DNA]</scope>
    <source>
        <strain evidence="3">DSM 24499</strain>
    </source>
</reference>
<evidence type="ECO:0000256" key="1">
    <source>
        <dbReference type="SAM" id="SignalP"/>
    </source>
</evidence>
<organism evidence="2 3">
    <name type="scientific">Zunongwangia mangrovi</name>
    <dbReference type="NCBI Taxonomy" id="1334022"/>
    <lineage>
        <taxon>Bacteria</taxon>
        <taxon>Pseudomonadati</taxon>
        <taxon>Bacteroidota</taxon>
        <taxon>Flavobacteriia</taxon>
        <taxon>Flavobacteriales</taxon>
        <taxon>Flavobacteriaceae</taxon>
        <taxon>Zunongwangia</taxon>
    </lineage>
</organism>
<dbReference type="Proteomes" id="UP000199438">
    <property type="component" value="Unassembled WGS sequence"/>
</dbReference>
<dbReference type="EMBL" id="FOKV01000013">
    <property type="protein sequence ID" value="SFC91173.1"/>
    <property type="molecule type" value="Genomic_DNA"/>
</dbReference>
<dbReference type="Pfam" id="PF15418">
    <property type="entry name" value="DUF4625"/>
    <property type="match status" value="3"/>
</dbReference>
<dbReference type="AlphaFoldDB" id="A0A1I1N8S7"/>
<keyword evidence="1" id="KW-0732">Signal</keyword>
<evidence type="ECO:0000313" key="3">
    <source>
        <dbReference type="Proteomes" id="UP000199438"/>
    </source>
</evidence>
<dbReference type="RefSeq" id="WP_092544991.1">
    <property type="nucleotide sequence ID" value="NZ_FOKV01000013.1"/>
</dbReference>
<feature type="chain" id="PRO_5011560519" description="DUF4625 domain-containing protein" evidence="1">
    <location>
        <begin position="19"/>
        <end position="378"/>
    </location>
</feature>
<name>A0A1I1N8S7_9FLAO</name>
<evidence type="ECO:0000313" key="2">
    <source>
        <dbReference type="EMBL" id="SFC91173.1"/>
    </source>
</evidence>
<sequence>MKNFSIKLIALFTLTFFAACSSDDDEILDSERPEITVNDPVEGEAFEVGGELHFDVNFSDNDALSSYRVDIHNNFDGHTHSGVLNSTVSFDPVMQATSVSPWSFNQTFNIEGAPQTYHAHEHIEIPDDIAEGPYHLGITVIDVSGNENQVYVEVIIGEDHTGEEHGISITDIHSEDATRGGEFHAEAQIAADHEIGSVSVSIHGHDLEPAEGEIEWTFDETYDDYSGTSAEFHEHIDVPANAALGEYHITITVIDAEGNSHSEGSHFHVTDANNDAEAITISEITVDENVAAGEEMHVDAEITGKHGIENVEIHIHSEEGEGWEFEQSFTYEDETNIDFHEHFDVPADAAPGEYHLSLEVTDHDGNVASADAHFNITD</sequence>
<protein>
    <recommendedName>
        <fullName evidence="4">DUF4625 domain-containing protein</fullName>
    </recommendedName>
</protein>
<keyword evidence="3" id="KW-1185">Reference proteome</keyword>
<gene>
    <name evidence="2" type="ORF">SAMN04487907_11327</name>
</gene>